<sequence length="270" mass="30426">MGFSLESSPVEVDIHLAGYDGPSWEVAPFRHRSGWLMVAEARLMTPFGFVSETLVAAVSDHGEAYSPEMAARLLNIPAGFPRDAEVKPPESLADRLDALYWDFLGTTDLESLGHFEEAEAANDGKIASFEADCAAFEAKLWTVIRQLRAERRKSAVMPERRAEIDARLKRLLEMPDELAQGMREKLREMRAATGGLETAVMDSLTDHGELEVLYVVRWRARSAVLQRVDCRLPVNRDPGFTRHPWHDGGLAGRTLERLAQMRPFQHERDE</sequence>
<protein>
    <submittedName>
        <fullName evidence="1">Uncharacterized protein</fullName>
    </submittedName>
</protein>
<gene>
    <name evidence="1" type="ORF">F1193_16710</name>
</gene>
<accession>A0A5M6HHU4</accession>
<organism evidence="1 2">
    <name type="scientific">Blastochloris sulfoviridis</name>
    <dbReference type="NCBI Taxonomy" id="50712"/>
    <lineage>
        <taxon>Bacteria</taxon>
        <taxon>Pseudomonadati</taxon>
        <taxon>Pseudomonadota</taxon>
        <taxon>Alphaproteobacteria</taxon>
        <taxon>Hyphomicrobiales</taxon>
        <taxon>Blastochloridaceae</taxon>
        <taxon>Blastochloris</taxon>
    </lineage>
</organism>
<keyword evidence="2" id="KW-1185">Reference proteome</keyword>
<name>A0A5M6HHU4_9HYPH</name>
<comment type="caution">
    <text evidence="1">The sequence shown here is derived from an EMBL/GenBank/DDBJ whole genome shotgun (WGS) entry which is preliminary data.</text>
</comment>
<dbReference type="RefSeq" id="WP_150098926.1">
    <property type="nucleotide sequence ID" value="NZ_VWPL01000060.1"/>
</dbReference>
<dbReference type="EMBL" id="VWPL01000060">
    <property type="protein sequence ID" value="KAA5595397.1"/>
    <property type="molecule type" value="Genomic_DNA"/>
</dbReference>
<proteinExistence type="predicted"/>
<dbReference type="Proteomes" id="UP000323886">
    <property type="component" value="Unassembled WGS sequence"/>
</dbReference>
<reference evidence="1 2" key="1">
    <citation type="submission" date="2019-09" db="EMBL/GenBank/DDBJ databases">
        <title>Draft Whole-Genome sequence of Blastochloris sulfoviridis DSM 729.</title>
        <authorList>
            <person name="Meyer T.E."/>
            <person name="Kyndt J.A."/>
        </authorList>
    </citation>
    <scope>NUCLEOTIDE SEQUENCE [LARGE SCALE GENOMIC DNA]</scope>
    <source>
        <strain evidence="1 2">DSM 729</strain>
    </source>
</reference>
<dbReference type="OrthoDB" id="8455375at2"/>
<evidence type="ECO:0000313" key="2">
    <source>
        <dbReference type="Proteomes" id="UP000323886"/>
    </source>
</evidence>
<dbReference type="AlphaFoldDB" id="A0A5M6HHU4"/>
<evidence type="ECO:0000313" key="1">
    <source>
        <dbReference type="EMBL" id="KAA5595397.1"/>
    </source>
</evidence>